<dbReference type="Pfam" id="PF07536">
    <property type="entry name" value="HWE_HK"/>
    <property type="match status" value="1"/>
</dbReference>
<keyword evidence="8" id="KW-0067">ATP-binding</keyword>
<evidence type="ECO:0000256" key="3">
    <source>
        <dbReference type="ARBA" id="ARBA00021740"/>
    </source>
</evidence>
<keyword evidence="12" id="KW-1185">Reference proteome</keyword>
<evidence type="ECO:0000259" key="10">
    <source>
        <dbReference type="PROSITE" id="PS50112"/>
    </source>
</evidence>
<keyword evidence="4" id="KW-0597">Phosphoprotein</keyword>
<dbReference type="InterPro" id="IPR000014">
    <property type="entry name" value="PAS"/>
</dbReference>
<keyword evidence="5" id="KW-0808">Transferase</keyword>
<evidence type="ECO:0000256" key="8">
    <source>
        <dbReference type="ARBA" id="ARBA00022840"/>
    </source>
</evidence>
<dbReference type="InterPro" id="IPR036890">
    <property type="entry name" value="HATPase_C_sf"/>
</dbReference>
<keyword evidence="7" id="KW-0418">Kinase</keyword>
<feature type="region of interest" description="Disordered" evidence="9">
    <location>
        <begin position="1"/>
        <end position="29"/>
    </location>
</feature>
<feature type="domain" description="PAS" evidence="10">
    <location>
        <begin position="80"/>
        <end position="152"/>
    </location>
</feature>
<name>A0A3A1WN78_9HYPH</name>
<dbReference type="GO" id="GO:0004673">
    <property type="term" value="F:protein histidine kinase activity"/>
    <property type="evidence" value="ECO:0007669"/>
    <property type="project" value="UniProtKB-EC"/>
</dbReference>
<dbReference type="Gene3D" id="3.30.565.10">
    <property type="entry name" value="Histidine kinase-like ATPase, C-terminal domain"/>
    <property type="match status" value="1"/>
</dbReference>
<organism evidence="11 12">
    <name type="scientific">Aureimonas flava</name>
    <dbReference type="NCBI Taxonomy" id="2320271"/>
    <lineage>
        <taxon>Bacteria</taxon>
        <taxon>Pseudomonadati</taxon>
        <taxon>Pseudomonadota</taxon>
        <taxon>Alphaproteobacteria</taxon>
        <taxon>Hyphomicrobiales</taxon>
        <taxon>Aurantimonadaceae</taxon>
        <taxon>Aureimonas</taxon>
    </lineage>
</organism>
<dbReference type="InterPro" id="IPR035965">
    <property type="entry name" value="PAS-like_dom_sf"/>
</dbReference>
<accession>A0A3A1WN78</accession>
<protein>
    <recommendedName>
        <fullName evidence="3">Blue-light-activated histidine kinase</fullName>
        <ecNumber evidence="2">2.7.13.3</ecNumber>
    </recommendedName>
</protein>
<dbReference type="SMART" id="SM00911">
    <property type="entry name" value="HWE_HK"/>
    <property type="match status" value="1"/>
</dbReference>
<dbReference type="InterPro" id="IPR011102">
    <property type="entry name" value="Sig_transdc_His_kinase_HWE"/>
</dbReference>
<dbReference type="OrthoDB" id="341208at2"/>
<comment type="caution">
    <text evidence="11">The sequence shown here is derived from an EMBL/GenBank/DDBJ whole genome shotgun (WGS) entry which is preliminary data.</text>
</comment>
<dbReference type="AlphaFoldDB" id="A0A3A1WN78"/>
<dbReference type="GO" id="GO:0005524">
    <property type="term" value="F:ATP binding"/>
    <property type="evidence" value="ECO:0007669"/>
    <property type="project" value="UniProtKB-KW"/>
</dbReference>
<dbReference type="NCBIfam" id="TIGR00229">
    <property type="entry name" value="sensory_box"/>
    <property type="match status" value="1"/>
</dbReference>
<evidence type="ECO:0000256" key="6">
    <source>
        <dbReference type="ARBA" id="ARBA00022741"/>
    </source>
</evidence>
<evidence type="ECO:0000256" key="1">
    <source>
        <dbReference type="ARBA" id="ARBA00000085"/>
    </source>
</evidence>
<proteinExistence type="predicted"/>
<reference evidence="12" key="1">
    <citation type="submission" date="2018-09" db="EMBL/GenBank/DDBJ databases">
        <authorList>
            <person name="Tuo L."/>
        </authorList>
    </citation>
    <scope>NUCLEOTIDE SEQUENCE [LARGE SCALE GENOMIC DNA]</scope>
    <source>
        <strain evidence="12">M2BS4Y-1</strain>
    </source>
</reference>
<evidence type="ECO:0000256" key="9">
    <source>
        <dbReference type="SAM" id="MobiDB-lite"/>
    </source>
</evidence>
<dbReference type="PROSITE" id="PS50112">
    <property type="entry name" value="PAS"/>
    <property type="match status" value="1"/>
</dbReference>
<dbReference type="EMBL" id="QYRN01000001">
    <property type="protein sequence ID" value="RIY03358.1"/>
    <property type="molecule type" value="Genomic_DNA"/>
</dbReference>
<evidence type="ECO:0000256" key="4">
    <source>
        <dbReference type="ARBA" id="ARBA00022553"/>
    </source>
</evidence>
<evidence type="ECO:0000313" key="11">
    <source>
        <dbReference type="EMBL" id="RIY03358.1"/>
    </source>
</evidence>
<dbReference type="Pfam" id="PF08448">
    <property type="entry name" value="PAS_4"/>
    <property type="match status" value="2"/>
</dbReference>
<dbReference type="Proteomes" id="UP000265750">
    <property type="component" value="Unassembled WGS sequence"/>
</dbReference>
<comment type="catalytic activity">
    <reaction evidence="1">
        <text>ATP + protein L-histidine = ADP + protein N-phospho-L-histidine.</text>
        <dbReference type="EC" id="2.7.13.3"/>
    </reaction>
</comment>
<evidence type="ECO:0000256" key="7">
    <source>
        <dbReference type="ARBA" id="ARBA00022777"/>
    </source>
</evidence>
<dbReference type="SUPFAM" id="SSF55785">
    <property type="entry name" value="PYP-like sensor domain (PAS domain)"/>
    <property type="match status" value="2"/>
</dbReference>
<dbReference type="SMART" id="SM00091">
    <property type="entry name" value="PAS"/>
    <property type="match status" value="2"/>
</dbReference>
<evidence type="ECO:0000256" key="2">
    <source>
        <dbReference type="ARBA" id="ARBA00012438"/>
    </source>
</evidence>
<dbReference type="Gene3D" id="3.30.450.20">
    <property type="entry name" value="PAS domain"/>
    <property type="match status" value="2"/>
</dbReference>
<dbReference type="InterPro" id="IPR013656">
    <property type="entry name" value="PAS_4"/>
</dbReference>
<dbReference type="EC" id="2.7.13.3" evidence="2"/>
<keyword evidence="6" id="KW-0547">Nucleotide-binding</keyword>
<gene>
    <name evidence="11" type="ORF">D3218_00900</name>
</gene>
<evidence type="ECO:0000256" key="5">
    <source>
        <dbReference type="ARBA" id="ARBA00022679"/>
    </source>
</evidence>
<dbReference type="PANTHER" id="PTHR41523:SF7">
    <property type="entry name" value="HISTIDINE KINASE"/>
    <property type="match status" value="1"/>
</dbReference>
<dbReference type="CDD" id="cd00130">
    <property type="entry name" value="PAS"/>
    <property type="match status" value="1"/>
</dbReference>
<dbReference type="PANTHER" id="PTHR41523">
    <property type="entry name" value="TWO-COMPONENT SYSTEM SENSOR PROTEIN"/>
    <property type="match status" value="1"/>
</dbReference>
<sequence>MVRGQLRGLRAGQDPSSRTRKRQPQAADLQATDALRRARRAGIFPRVAPSLSGEVLRIPIRDVAAGWGWQRRRCETLHMNRLSFHQLFDALPSPHMIVDRDLAFVAVNPAYEGVTGRTRDELVGRRMFDCFPSEGPERARLESSIRRVFESGRADTLAFIEYAIPLSADPADGFEKRYWSAVHSPLCDEQGQVIFALQNTVDITELVRLRTAAGSSASVPLEEMALLQRTREIEAAYRTSRGQLDRFRHLFEQAPGLVALLRGPDHVFTFANRAYRALAGDRELRGLPTREVFPDAEAKGLLEMLDRVYASGEAFEGSGLRVLASCPDGGLRELFLDVSFHPVRDDAGQVEGVFVQGYDRTDSVRAHHRQRLLIDELNHRVKNTLSTIQSLARPSFRADRDREEARRTFEARIVALSNAHNLLSERHWESADLETVLLAELRALDLDRVAVSGMPVRLNSKAAIAMAMIFHELASNTLKYGALSAEGGRLAVEWRRRADAVVLEWREAWTSPEPVSIQAGFGMRMLERIVTGELEGRLQADAGETGLVWTIELPAIEIEEIPHLALA</sequence>
<evidence type="ECO:0000313" key="12">
    <source>
        <dbReference type="Proteomes" id="UP000265750"/>
    </source>
</evidence>